<feature type="domain" description="Rho-GAP" evidence="5">
    <location>
        <begin position="246"/>
        <end position="432"/>
    </location>
</feature>
<dbReference type="SUPFAM" id="SSF48350">
    <property type="entry name" value="GTPase activation domain, GAP"/>
    <property type="match status" value="1"/>
</dbReference>
<dbReference type="SMART" id="SM00324">
    <property type="entry name" value="RhoGAP"/>
    <property type="match status" value="1"/>
</dbReference>
<keyword evidence="4" id="KW-1133">Transmembrane helix</keyword>
<dbReference type="SMART" id="SM00721">
    <property type="entry name" value="BAR"/>
    <property type="match status" value="1"/>
</dbReference>
<dbReference type="CDD" id="cd07595">
    <property type="entry name" value="BAR_RhoGAP_Rich-like"/>
    <property type="match status" value="1"/>
</dbReference>
<keyword evidence="4" id="KW-0812">Transmembrane</keyword>
<dbReference type="EMBL" id="JABDTM020026486">
    <property type="protein sequence ID" value="KAH0811874.1"/>
    <property type="molecule type" value="Genomic_DNA"/>
</dbReference>
<evidence type="ECO:0000256" key="1">
    <source>
        <dbReference type="ARBA" id="ARBA00022468"/>
    </source>
</evidence>
<evidence type="ECO:0000313" key="7">
    <source>
        <dbReference type="EMBL" id="KAH0811874.1"/>
    </source>
</evidence>
<dbReference type="SUPFAM" id="SSF103657">
    <property type="entry name" value="BAR/IMD domain-like"/>
    <property type="match status" value="1"/>
</dbReference>
<feature type="domain" description="BAR" evidence="6">
    <location>
        <begin position="15"/>
        <end position="240"/>
    </location>
</feature>
<dbReference type="InterPro" id="IPR027267">
    <property type="entry name" value="AH/BAR_dom_sf"/>
</dbReference>
<keyword evidence="2" id="KW-0597">Phosphoprotein</keyword>
<gene>
    <name evidence="7" type="ORF">GEV33_010918</name>
</gene>
<feature type="transmembrane region" description="Helical" evidence="4">
    <location>
        <begin position="1246"/>
        <end position="1270"/>
    </location>
</feature>
<comment type="caution">
    <text evidence="7">The sequence shown here is derived from an EMBL/GenBank/DDBJ whole genome shotgun (WGS) entry which is preliminary data.</text>
</comment>
<protein>
    <submittedName>
        <fullName evidence="7">Uncharacterized protein</fullName>
    </submittedName>
</protein>
<dbReference type="PROSITE" id="PS50238">
    <property type="entry name" value="RHOGAP"/>
    <property type="match status" value="1"/>
</dbReference>
<feature type="transmembrane region" description="Helical" evidence="4">
    <location>
        <begin position="1103"/>
        <end position="1124"/>
    </location>
</feature>
<evidence type="ECO:0000256" key="3">
    <source>
        <dbReference type="SAM" id="MobiDB-lite"/>
    </source>
</evidence>
<dbReference type="InterPro" id="IPR008936">
    <property type="entry name" value="Rho_GTPase_activation_prot"/>
</dbReference>
<dbReference type="GO" id="GO:0005096">
    <property type="term" value="F:GTPase activator activity"/>
    <property type="evidence" value="ECO:0007669"/>
    <property type="project" value="UniProtKB-KW"/>
</dbReference>
<proteinExistence type="predicted"/>
<dbReference type="Gene3D" id="1.20.1270.60">
    <property type="entry name" value="Arfaptin homology (AH) domain/BAR domain"/>
    <property type="match status" value="1"/>
</dbReference>
<keyword evidence="1" id="KW-0343">GTPase activation</keyword>
<dbReference type="GO" id="GO:0032956">
    <property type="term" value="P:regulation of actin cytoskeleton organization"/>
    <property type="evidence" value="ECO:0007669"/>
    <property type="project" value="TreeGrafter"/>
</dbReference>
<dbReference type="Pfam" id="PF00620">
    <property type="entry name" value="RhoGAP"/>
    <property type="match status" value="1"/>
</dbReference>
<dbReference type="Proteomes" id="UP000719412">
    <property type="component" value="Unassembled WGS sequence"/>
</dbReference>
<dbReference type="InterPro" id="IPR004148">
    <property type="entry name" value="BAR_dom"/>
</dbReference>
<feature type="transmembrane region" description="Helical" evidence="4">
    <location>
        <begin position="1168"/>
        <end position="1195"/>
    </location>
</feature>
<dbReference type="PANTHER" id="PTHR14130:SF14">
    <property type="entry name" value="RHO GTPASE-ACTIVATING PROTEIN 92B"/>
    <property type="match status" value="1"/>
</dbReference>
<feature type="region of interest" description="Disordered" evidence="3">
    <location>
        <begin position="463"/>
        <end position="550"/>
    </location>
</feature>
<evidence type="ECO:0000259" key="5">
    <source>
        <dbReference type="PROSITE" id="PS50238"/>
    </source>
</evidence>
<dbReference type="PANTHER" id="PTHR14130">
    <property type="entry name" value="3BP-1 RELATED RHOGAP"/>
    <property type="match status" value="1"/>
</dbReference>
<accession>A0A8J6HBQ8</accession>
<feature type="compositionally biased region" description="Polar residues" evidence="3">
    <location>
        <begin position="503"/>
        <end position="518"/>
    </location>
</feature>
<feature type="compositionally biased region" description="Basic and acidic residues" evidence="3">
    <location>
        <begin position="538"/>
        <end position="550"/>
    </location>
</feature>
<reference evidence="7" key="1">
    <citation type="journal article" date="2020" name="J Insects Food Feed">
        <title>The yellow mealworm (Tenebrio molitor) genome: a resource for the emerging insects as food and feed industry.</title>
        <authorList>
            <person name="Eriksson T."/>
            <person name="Andere A."/>
            <person name="Kelstrup H."/>
            <person name="Emery V."/>
            <person name="Picard C."/>
        </authorList>
    </citation>
    <scope>NUCLEOTIDE SEQUENCE</scope>
    <source>
        <strain evidence="7">Stoneville</strain>
        <tissue evidence="7">Whole head</tissue>
    </source>
</reference>
<keyword evidence="4" id="KW-0472">Membrane</keyword>
<feature type="compositionally biased region" description="Basic and acidic residues" evidence="3">
    <location>
        <begin position="493"/>
        <end position="502"/>
    </location>
</feature>
<evidence type="ECO:0000256" key="4">
    <source>
        <dbReference type="SAM" id="Phobius"/>
    </source>
</evidence>
<feature type="compositionally biased region" description="Basic and acidic residues" evidence="3">
    <location>
        <begin position="750"/>
        <end position="762"/>
    </location>
</feature>
<evidence type="ECO:0000259" key="6">
    <source>
        <dbReference type="PROSITE" id="PS51021"/>
    </source>
</evidence>
<name>A0A8J6HBQ8_TENMO</name>
<feature type="region of interest" description="Disordered" evidence="3">
    <location>
        <begin position="645"/>
        <end position="682"/>
    </location>
</feature>
<evidence type="ECO:0000256" key="2">
    <source>
        <dbReference type="ARBA" id="ARBA00022553"/>
    </source>
</evidence>
<dbReference type="FunFam" id="1.10.555.10:FF:000001">
    <property type="entry name" value="Rho GTPase activating protein 44"/>
    <property type="match status" value="1"/>
</dbReference>
<dbReference type="InterPro" id="IPR000198">
    <property type="entry name" value="RhoGAP_dom"/>
</dbReference>
<keyword evidence="8" id="KW-1185">Reference proteome</keyword>
<dbReference type="Gene3D" id="1.10.555.10">
    <property type="entry name" value="Rho GTPase activation protein"/>
    <property type="match status" value="1"/>
</dbReference>
<dbReference type="PROSITE" id="PS51021">
    <property type="entry name" value="BAR"/>
    <property type="match status" value="1"/>
</dbReference>
<organism evidence="7 8">
    <name type="scientific">Tenebrio molitor</name>
    <name type="common">Yellow mealworm beetle</name>
    <dbReference type="NCBI Taxonomy" id="7067"/>
    <lineage>
        <taxon>Eukaryota</taxon>
        <taxon>Metazoa</taxon>
        <taxon>Ecdysozoa</taxon>
        <taxon>Arthropoda</taxon>
        <taxon>Hexapoda</taxon>
        <taxon>Insecta</taxon>
        <taxon>Pterygota</taxon>
        <taxon>Neoptera</taxon>
        <taxon>Endopterygota</taxon>
        <taxon>Coleoptera</taxon>
        <taxon>Polyphaga</taxon>
        <taxon>Cucujiformia</taxon>
        <taxon>Tenebrionidae</taxon>
        <taxon>Tenebrio</taxon>
    </lineage>
</organism>
<sequence length="1298" mass="145741">MKKQFFRVKQLADQTFLRADKSEVLNNEELQVADQKIEYLRTALSAIVKRIPHSGQNNDIDKRIKKCTEHHLAQVFLEQSTRRNEQGDLQDLSGDLFCTILKKCGNAQQELAKQYADQEKQVEDFVSTPLQTLLDTDFHNILKQKRNLSKYILDKDSASNRYHATKKEALRDDMEEADYKVEQSRDALAHEMFSLLAKENELAGYMLQILKCQRSYHDSALKHLEDVIPELEKQIGDSSVKRVYGIPLHEHLRVTNKRIALPLEICITLLMRHGLHEEGLFRIAGGSSRVKRLRSSIDSGCFSQKLIPEYQDVHVLASALKMYLRELPDPLLTSQLYNDWMQSMQRPESERVEVVKQLIANLPRENRENLSFLMQFLSELSRHPQNKMSSSNIAIVVAPNLLWDKGDVVNMGNCAAINMLVELFIKEVQTLFPDEVTKLVTFSWADDDGGFIKNTVEFSVSSENISVAESPKPSSRKKKTPAPGPPNSVVSRTDQDLVHNEKNVMSASYPSGSSTLNRPQKPKDSSKLKTSIGVNTDRINHQEETHKSETAKQAPLVSLDSSKTVAHKVITEPATPVQVSKAKPVQPILAQNACDNKNFKTTLTHSVMAEAAAPQAKPVAAPRSIDATVTRSSSIRIDLKAAPSESGEVQLRRPEVTAAKPEVPARPASLNKRPSAEMDPTVHRTQCSVYSVANKQQPSYVNVQNRNEKFQPGHDNQIAEKERFLGHHQPIKFADINSNSRPGLPPKATKTGDKSDASKSNEDLGDLGEKLNGNQKTSHVRTRSDGNLIELSDSLMQTPPSPRSLNKPTQPPPPPPVNLCRKEPDSTDFLYGNRFQSKMECFVNNHALKIYDLFDYDGITAPRKHPITRPAYILHEDYFYQFYYVPRRATASSAAPQFGRRWWNPTSDLKKVGKVEVNERAHGHAIEIRLSINMSSLQPADGNRTKNGSRPVSFYDNCVENGNNGGSDSLVRETQFDASPTQAHCLVTTVPQNIVAQTLASKHTPNRNSLRHSRMIAMNKNGRGKRGNKHLKRFPGNLVQKQDYLNNNSCTLYIVTALAKGVREQLKYKSHAVDCDKQNYSLESVLPNKYLPAIIRYHKLAKALLGLIILLGLAICFLALWLLIWAPNIRQRDNPHWSGVPVLLSGILGMVLVCCFRKEHPGMKKNFFVYSIKVLSVMLSSLAAATSFIACGFAVVHLVSLYTMTCTPSAKLDSTCVCQTAANNDTSSSVRSYHYVDLSCLEVDNILTILVIFSCACNFIAGVLEVWYVYLHWASRYIYTYSKVRTEDNQPTVLTNSR</sequence>
<dbReference type="GO" id="GO:0005737">
    <property type="term" value="C:cytoplasm"/>
    <property type="evidence" value="ECO:0007669"/>
    <property type="project" value="InterPro"/>
</dbReference>
<feature type="region of interest" description="Disordered" evidence="3">
    <location>
        <begin position="733"/>
        <end position="815"/>
    </location>
</feature>
<dbReference type="Pfam" id="PF03114">
    <property type="entry name" value="BAR"/>
    <property type="match status" value="1"/>
</dbReference>
<reference evidence="7" key="2">
    <citation type="submission" date="2021-08" db="EMBL/GenBank/DDBJ databases">
        <authorList>
            <person name="Eriksson T."/>
        </authorList>
    </citation>
    <scope>NUCLEOTIDE SEQUENCE</scope>
    <source>
        <strain evidence="7">Stoneville</strain>
        <tissue evidence="7">Whole head</tissue>
    </source>
</reference>
<evidence type="ECO:0000313" key="8">
    <source>
        <dbReference type="Proteomes" id="UP000719412"/>
    </source>
</evidence>
<dbReference type="InterPro" id="IPR047165">
    <property type="entry name" value="RHG17/44/SH3BP1-like"/>
</dbReference>
<dbReference type="GO" id="GO:0035020">
    <property type="term" value="P:regulation of Rac protein signal transduction"/>
    <property type="evidence" value="ECO:0007669"/>
    <property type="project" value="TreeGrafter"/>
</dbReference>
<feature type="compositionally biased region" description="Polar residues" evidence="3">
    <location>
        <begin position="794"/>
        <end position="808"/>
    </location>
</feature>
<dbReference type="GO" id="GO:0007165">
    <property type="term" value="P:signal transduction"/>
    <property type="evidence" value="ECO:0007669"/>
    <property type="project" value="InterPro"/>
</dbReference>